<sequence length="337" mass="37859">MNTATLDDIKTGAQPGLRFAALLDRKGGCRDLDWDGIRQWKPEDGFLWIHLERDDETAATWLRRESGVDPLVALALLADESRPRVEDVDDNLLVVLRGVNVDEASGHPELVPIHIWGEANRLISLREKDHQLSALRNIRLALLTGKGPRSPGGLLAQIAERVVEHLEIILENLEEEIGILEDQAIERTADPSMRGKLARARRSTIQLRRYLGPQRDALYRIQHDDSSWLSRDARLRLREVTDKVVRHIEDLDALRERATVLHEDLSAQISERIAQNSNRFTALTALLLPPSLVAGLLGANIGGIPGTGDPNAFWELLVIIAVMMPGLWLVLRRINWL</sequence>
<dbReference type="SUPFAM" id="SSF143865">
    <property type="entry name" value="CorA soluble domain-like"/>
    <property type="match status" value="1"/>
</dbReference>
<evidence type="ECO:0000256" key="9">
    <source>
        <dbReference type="ARBA" id="ARBA00023065"/>
    </source>
</evidence>
<dbReference type="Gene3D" id="3.30.460.20">
    <property type="entry name" value="CorA soluble domain-like"/>
    <property type="match status" value="1"/>
</dbReference>
<keyword evidence="6 12" id="KW-0812">Transmembrane</keyword>
<keyword evidence="7" id="KW-0862">Zinc</keyword>
<dbReference type="SUPFAM" id="SSF144083">
    <property type="entry name" value="Magnesium transport protein CorA, transmembrane region"/>
    <property type="match status" value="1"/>
</dbReference>
<feature type="coiled-coil region" evidence="11">
    <location>
        <begin position="156"/>
        <end position="190"/>
    </location>
</feature>
<keyword evidence="10 12" id="KW-0472">Membrane</keyword>
<feature type="transmembrane region" description="Helical" evidence="12">
    <location>
        <begin position="280"/>
        <end position="301"/>
    </location>
</feature>
<name>A4U1J4_9PROT</name>
<dbReference type="GO" id="GO:0050897">
    <property type="term" value="F:cobalt ion binding"/>
    <property type="evidence" value="ECO:0007669"/>
    <property type="project" value="TreeGrafter"/>
</dbReference>
<keyword evidence="3" id="KW-0813">Transport</keyword>
<dbReference type="PANTHER" id="PTHR46494">
    <property type="entry name" value="CORA FAMILY METAL ION TRANSPORTER (EUROFUNG)"/>
    <property type="match status" value="1"/>
</dbReference>
<evidence type="ECO:0000256" key="5">
    <source>
        <dbReference type="ARBA" id="ARBA00022519"/>
    </source>
</evidence>
<organism evidence="13">
    <name type="scientific">Magnetospirillum gryphiswaldense</name>
    <dbReference type="NCBI Taxonomy" id="55518"/>
    <lineage>
        <taxon>Bacteria</taxon>
        <taxon>Pseudomonadati</taxon>
        <taxon>Pseudomonadota</taxon>
        <taxon>Alphaproteobacteria</taxon>
        <taxon>Rhodospirillales</taxon>
        <taxon>Rhodospirillaceae</taxon>
        <taxon>Magnetospirillum</taxon>
    </lineage>
</organism>
<evidence type="ECO:0000256" key="6">
    <source>
        <dbReference type="ARBA" id="ARBA00022692"/>
    </source>
</evidence>
<keyword evidence="5" id="KW-0997">Cell inner membrane</keyword>
<evidence type="ECO:0000313" key="13">
    <source>
        <dbReference type="EMBL" id="CAM76751.1"/>
    </source>
</evidence>
<keyword evidence="4" id="KW-1003">Cell membrane</keyword>
<evidence type="ECO:0000256" key="2">
    <source>
        <dbReference type="ARBA" id="ARBA00009765"/>
    </source>
</evidence>
<evidence type="ECO:0000256" key="7">
    <source>
        <dbReference type="ARBA" id="ARBA00022833"/>
    </source>
</evidence>
<evidence type="ECO:0000256" key="12">
    <source>
        <dbReference type="SAM" id="Phobius"/>
    </source>
</evidence>
<protein>
    <submittedName>
        <fullName evidence="13">Mg2+ transporter protein, CorA</fullName>
    </submittedName>
</protein>
<gene>
    <name evidence="13" type="ORF">MGR_3104</name>
</gene>
<evidence type="ECO:0000256" key="8">
    <source>
        <dbReference type="ARBA" id="ARBA00022989"/>
    </source>
</evidence>
<evidence type="ECO:0000256" key="4">
    <source>
        <dbReference type="ARBA" id="ARBA00022475"/>
    </source>
</evidence>
<comment type="similarity">
    <text evidence="2">Belongs to the CorA metal ion transporter (MIT) (TC 1.A.35) family.</text>
</comment>
<evidence type="ECO:0000256" key="1">
    <source>
        <dbReference type="ARBA" id="ARBA00004651"/>
    </source>
</evidence>
<dbReference type="InterPro" id="IPR045861">
    <property type="entry name" value="CorA_cytoplasmic_dom"/>
</dbReference>
<keyword evidence="9" id="KW-0406">Ion transport</keyword>
<dbReference type="PANTHER" id="PTHR46494:SF3">
    <property type="entry name" value="ZINC TRANSPORT PROTEIN ZNTB"/>
    <property type="match status" value="1"/>
</dbReference>
<dbReference type="CDD" id="cd12833">
    <property type="entry name" value="ZntB-like_1"/>
    <property type="match status" value="1"/>
</dbReference>
<evidence type="ECO:0000256" key="11">
    <source>
        <dbReference type="SAM" id="Coils"/>
    </source>
</evidence>
<keyword evidence="8 12" id="KW-1133">Transmembrane helix</keyword>
<dbReference type="GO" id="GO:0015095">
    <property type="term" value="F:magnesium ion transmembrane transporter activity"/>
    <property type="evidence" value="ECO:0007669"/>
    <property type="project" value="TreeGrafter"/>
</dbReference>
<dbReference type="GO" id="GO:0000287">
    <property type="term" value="F:magnesium ion binding"/>
    <property type="evidence" value="ECO:0007669"/>
    <property type="project" value="TreeGrafter"/>
</dbReference>
<dbReference type="GO" id="GO:0005886">
    <property type="term" value="C:plasma membrane"/>
    <property type="evidence" value="ECO:0007669"/>
    <property type="project" value="UniProtKB-SubCell"/>
</dbReference>
<dbReference type="InterPro" id="IPR045863">
    <property type="entry name" value="CorA_TM1_TM2"/>
</dbReference>
<proteinExistence type="inferred from homology"/>
<dbReference type="GO" id="GO:0015087">
    <property type="term" value="F:cobalt ion transmembrane transporter activity"/>
    <property type="evidence" value="ECO:0007669"/>
    <property type="project" value="TreeGrafter"/>
</dbReference>
<keyword evidence="11" id="KW-0175">Coiled coil</keyword>
<dbReference type="InterPro" id="IPR002523">
    <property type="entry name" value="MgTranspt_CorA/ZnTranspt_ZntB"/>
</dbReference>
<dbReference type="EMBL" id="CU459003">
    <property type="protein sequence ID" value="CAM76751.1"/>
    <property type="molecule type" value="Genomic_DNA"/>
</dbReference>
<reference evidence="13" key="1">
    <citation type="journal article" date="2007" name="J. Bacteriol.">
        <title>Comparative genome analysis of four magnetotactic bacteria reveals a complex set of group-specific genes implicated in magnetosome biomineralization and function.</title>
        <authorList>
            <person name="Richter M."/>
            <person name="Kube M."/>
            <person name="Bazylinski D.A."/>
            <person name="Lombardot T."/>
            <person name="Gloeckner F.O."/>
            <person name="Reinhardt R."/>
            <person name="Schueler D."/>
        </authorList>
    </citation>
    <scope>NUCLEOTIDE SEQUENCE</scope>
    <source>
        <strain evidence="13">MSR-1</strain>
    </source>
</reference>
<evidence type="ECO:0000256" key="3">
    <source>
        <dbReference type="ARBA" id="ARBA00022448"/>
    </source>
</evidence>
<dbReference type="Pfam" id="PF01544">
    <property type="entry name" value="CorA"/>
    <property type="match status" value="1"/>
</dbReference>
<dbReference type="RefSeq" id="WP_106001833.1">
    <property type="nucleotide sequence ID" value="NZ_CP027527.1"/>
</dbReference>
<comment type="subcellular location">
    <subcellularLocation>
        <location evidence="1">Cell membrane</location>
        <topology evidence="1">Multi-pass membrane protein</topology>
    </subcellularLocation>
</comment>
<dbReference type="Gene3D" id="1.20.58.340">
    <property type="entry name" value="Magnesium transport protein CorA, transmembrane region"/>
    <property type="match status" value="2"/>
</dbReference>
<accession>A4U1J4</accession>
<dbReference type="AlphaFoldDB" id="A4U1J4"/>
<evidence type="ECO:0000256" key="10">
    <source>
        <dbReference type="ARBA" id="ARBA00023136"/>
    </source>
</evidence>
<feature type="transmembrane region" description="Helical" evidence="12">
    <location>
        <begin position="313"/>
        <end position="331"/>
    </location>
</feature>